<dbReference type="PANTHER" id="PTHR12922:SF7">
    <property type="entry name" value="UBIQUINONE BIOSYNTHESIS PROTEIN COQ4 HOMOLOG, MITOCHONDRIAL"/>
    <property type="match status" value="1"/>
</dbReference>
<accession>A0AAV3XHV1</accession>
<reference evidence="1" key="1">
    <citation type="submission" date="2019-10" db="EMBL/GenBank/DDBJ databases">
        <title>Draft genome sequece of Microseira wollei NIES-4236.</title>
        <authorList>
            <person name="Yamaguchi H."/>
            <person name="Suzuki S."/>
            <person name="Kawachi M."/>
        </authorList>
    </citation>
    <scope>NUCLEOTIDE SEQUENCE</scope>
    <source>
        <strain evidence="1">NIES-4236</strain>
    </source>
</reference>
<dbReference type="Pfam" id="PF05019">
    <property type="entry name" value="Coq4"/>
    <property type="match status" value="1"/>
</dbReference>
<dbReference type="PANTHER" id="PTHR12922">
    <property type="entry name" value="UBIQUINONE BIOSYNTHESIS PROTEIN"/>
    <property type="match status" value="1"/>
</dbReference>
<dbReference type="EMBL" id="BLAY01000072">
    <property type="protein sequence ID" value="GET39700.1"/>
    <property type="molecule type" value="Genomic_DNA"/>
</dbReference>
<gene>
    <name evidence="1" type="ORF">MiSe_44720</name>
</gene>
<dbReference type="InterPro" id="IPR007715">
    <property type="entry name" value="Coq4"/>
</dbReference>
<dbReference type="AlphaFoldDB" id="A0AAV3XHV1"/>
<evidence type="ECO:0000313" key="2">
    <source>
        <dbReference type="Proteomes" id="UP001050975"/>
    </source>
</evidence>
<sequence length="241" mass="27239">MAPIMNLIKRLKQQWRSILIGYRFWKIVQAPYGDFRGIAQLSQAITDEENAKQMLGFLSSYPQGKQALQERPRLGKIDLQQLHQLPTHTLGYIYADHMLKNGFSPPPTSEVHDVASFLGAHIAETHDIWHVVTGCDADKAGEIKLQGFYAAQIYPSKLWLAMLAKNLMKTALEDIELCGAHLDALTQGWMLGKRAKPLFGIQWNTLWETPLEKVRQQLNIQELPISTEANEAVLSRIANPV</sequence>
<dbReference type="Proteomes" id="UP001050975">
    <property type="component" value="Unassembled WGS sequence"/>
</dbReference>
<keyword evidence="2" id="KW-1185">Reference proteome</keyword>
<proteinExistence type="predicted"/>
<comment type="caution">
    <text evidence="1">The sequence shown here is derived from an EMBL/GenBank/DDBJ whole genome shotgun (WGS) entry which is preliminary data.</text>
</comment>
<protein>
    <recommendedName>
        <fullName evidence="3">Ubiquinone biosynthesis protein</fullName>
    </recommendedName>
</protein>
<name>A0AAV3XHV1_9CYAN</name>
<dbReference type="GO" id="GO:0006744">
    <property type="term" value="P:ubiquinone biosynthetic process"/>
    <property type="evidence" value="ECO:0007669"/>
    <property type="project" value="InterPro"/>
</dbReference>
<organism evidence="1 2">
    <name type="scientific">Microseira wollei NIES-4236</name>
    <dbReference type="NCBI Taxonomy" id="2530354"/>
    <lineage>
        <taxon>Bacteria</taxon>
        <taxon>Bacillati</taxon>
        <taxon>Cyanobacteriota</taxon>
        <taxon>Cyanophyceae</taxon>
        <taxon>Oscillatoriophycideae</taxon>
        <taxon>Aerosakkonematales</taxon>
        <taxon>Aerosakkonemataceae</taxon>
        <taxon>Microseira</taxon>
    </lineage>
</organism>
<dbReference type="RefSeq" id="WP_226585188.1">
    <property type="nucleotide sequence ID" value="NZ_BLAY01000072.1"/>
</dbReference>
<evidence type="ECO:0008006" key="3">
    <source>
        <dbReference type="Google" id="ProtNLM"/>
    </source>
</evidence>
<evidence type="ECO:0000313" key="1">
    <source>
        <dbReference type="EMBL" id="GET39700.1"/>
    </source>
</evidence>